<evidence type="ECO:0000256" key="6">
    <source>
        <dbReference type="ARBA" id="ARBA00022694"/>
    </source>
</evidence>
<dbReference type="Proteomes" id="UP000231081">
    <property type="component" value="Unassembled WGS sequence"/>
</dbReference>
<reference evidence="13 14" key="1">
    <citation type="submission" date="2017-09" db="EMBL/GenBank/DDBJ databases">
        <title>Depth-based differentiation of microbial function through sediment-hosted aquifers and enrichment of novel symbionts in the deep terrestrial subsurface.</title>
        <authorList>
            <person name="Probst A.J."/>
            <person name="Ladd B."/>
            <person name="Jarett J.K."/>
            <person name="Geller-Mcgrath D.E."/>
            <person name="Sieber C.M."/>
            <person name="Emerson J.B."/>
            <person name="Anantharaman K."/>
            <person name="Thomas B.C."/>
            <person name="Malmstrom R."/>
            <person name="Stieglmeier M."/>
            <person name="Klingl A."/>
            <person name="Woyke T."/>
            <person name="Ryan C.M."/>
            <person name="Banfield J.F."/>
        </authorList>
    </citation>
    <scope>NUCLEOTIDE SEQUENCE [LARGE SCALE GENOMIC DNA]</scope>
    <source>
        <strain evidence="13">CG23_combo_of_CG06-09_8_20_14_all_47_9</strain>
    </source>
</reference>
<dbReference type="GO" id="GO:0002949">
    <property type="term" value="P:tRNA threonylcarbamoyladenosine modification"/>
    <property type="evidence" value="ECO:0007669"/>
    <property type="project" value="InterPro"/>
</dbReference>
<dbReference type="GO" id="GO:0003725">
    <property type="term" value="F:double-stranded RNA binding"/>
    <property type="evidence" value="ECO:0007669"/>
    <property type="project" value="InterPro"/>
</dbReference>
<evidence type="ECO:0000313" key="13">
    <source>
        <dbReference type="EMBL" id="PIP52533.1"/>
    </source>
</evidence>
<evidence type="ECO:0000256" key="11">
    <source>
        <dbReference type="ARBA" id="ARBA00048366"/>
    </source>
</evidence>
<evidence type="ECO:0000256" key="2">
    <source>
        <dbReference type="ARBA" id="ARBA00007663"/>
    </source>
</evidence>
<protein>
    <recommendedName>
        <fullName evidence="10">L-threonylcarbamoyladenylate synthase</fullName>
        <ecNumber evidence="3">2.7.7.87</ecNumber>
    </recommendedName>
    <alternativeName>
        <fullName evidence="10">L-threonylcarbamoyladenylate synthase</fullName>
    </alternativeName>
</protein>
<dbReference type="InterPro" id="IPR006070">
    <property type="entry name" value="Sua5-like_dom"/>
</dbReference>
<dbReference type="GO" id="GO:0005524">
    <property type="term" value="F:ATP binding"/>
    <property type="evidence" value="ECO:0007669"/>
    <property type="project" value="UniProtKB-KW"/>
</dbReference>
<dbReference type="InterPro" id="IPR027417">
    <property type="entry name" value="P-loop_NTPase"/>
</dbReference>
<dbReference type="GO" id="GO:0006450">
    <property type="term" value="P:regulation of translational fidelity"/>
    <property type="evidence" value="ECO:0007669"/>
    <property type="project" value="TreeGrafter"/>
</dbReference>
<evidence type="ECO:0000256" key="4">
    <source>
        <dbReference type="ARBA" id="ARBA00022490"/>
    </source>
</evidence>
<dbReference type="Pfam" id="PF02367">
    <property type="entry name" value="TsaE"/>
    <property type="match status" value="1"/>
</dbReference>
<dbReference type="GO" id="GO:0061710">
    <property type="term" value="F:L-threonylcarbamoyladenylate synthase"/>
    <property type="evidence" value="ECO:0007669"/>
    <property type="project" value="UniProtKB-EC"/>
</dbReference>
<dbReference type="PROSITE" id="PS51163">
    <property type="entry name" value="YRDC"/>
    <property type="match status" value="1"/>
</dbReference>
<dbReference type="SUPFAM" id="SSF55821">
    <property type="entry name" value="YrdC/RibB"/>
    <property type="match status" value="1"/>
</dbReference>
<keyword evidence="6" id="KW-0819">tRNA processing</keyword>
<dbReference type="InterPro" id="IPR017945">
    <property type="entry name" value="DHBP_synth_RibB-like_a/b_dom"/>
</dbReference>
<gene>
    <name evidence="13" type="ORF">COX09_01090</name>
</gene>
<dbReference type="InterPro" id="IPR050156">
    <property type="entry name" value="TC-AMP_synthase_SUA5"/>
</dbReference>
<dbReference type="EC" id="2.7.7.87" evidence="3"/>
<keyword evidence="4" id="KW-0963">Cytoplasm</keyword>
<keyword evidence="9" id="KW-0067">ATP-binding</keyword>
<evidence type="ECO:0000256" key="7">
    <source>
        <dbReference type="ARBA" id="ARBA00022695"/>
    </source>
</evidence>
<accession>A0A2H0B4C8</accession>
<comment type="caution">
    <text evidence="13">The sequence shown here is derived from an EMBL/GenBank/DDBJ whole genome shotgun (WGS) entry which is preliminary data.</text>
</comment>
<evidence type="ECO:0000256" key="3">
    <source>
        <dbReference type="ARBA" id="ARBA00012584"/>
    </source>
</evidence>
<comment type="catalytic activity">
    <reaction evidence="11">
        <text>L-threonine + hydrogencarbonate + ATP = L-threonylcarbamoyladenylate + diphosphate + H2O</text>
        <dbReference type="Rhea" id="RHEA:36407"/>
        <dbReference type="ChEBI" id="CHEBI:15377"/>
        <dbReference type="ChEBI" id="CHEBI:17544"/>
        <dbReference type="ChEBI" id="CHEBI:30616"/>
        <dbReference type="ChEBI" id="CHEBI:33019"/>
        <dbReference type="ChEBI" id="CHEBI:57926"/>
        <dbReference type="ChEBI" id="CHEBI:73682"/>
        <dbReference type="EC" id="2.7.7.87"/>
    </reaction>
</comment>
<proteinExistence type="inferred from homology"/>
<keyword evidence="7" id="KW-0548">Nucleotidyltransferase</keyword>
<evidence type="ECO:0000256" key="10">
    <source>
        <dbReference type="ARBA" id="ARBA00029774"/>
    </source>
</evidence>
<evidence type="ECO:0000259" key="12">
    <source>
        <dbReference type="PROSITE" id="PS51163"/>
    </source>
</evidence>
<dbReference type="AlphaFoldDB" id="A0A2H0B4C8"/>
<evidence type="ECO:0000256" key="9">
    <source>
        <dbReference type="ARBA" id="ARBA00022840"/>
    </source>
</evidence>
<dbReference type="GO" id="GO:0000049">
    <property type="term" value="F:tRNA binding"/>
    <property type="evidence" value="ECO:0007669"/>
    <property type="project" value="TreeGrafter"/>
</dbReference>
<sequence length="359" mass="39788">MNSIEKAVKVLRAGGLVIYPTETCYGAGVDAANQKAIDKLLAYKTRREGRPLSVAVTNQTMASKYVKLNLTAKNLYTKFLPGPLTVVSAGKHKLAKGVESETGTLGIRIPAHPTAMALIKKFGRPITATSANVSYKPRPYSIKQLLSQISKKQRRLIDFIIDAGNLPRRPVSTIVDTTLDDRLIIRQGEIIPPRGGIFKHPGVVTKSPQATMKLAQTLCLKHWKDLQTRPLVFLLIGDLGAGKTVFAKGIGQFLQIKQPITSPTFTIGKEYHYNHYGVTGKFLHLDTWRLQHLEELTGLKLEKQFRPKNIVCIEWAGRASTPLLKLAKKAGSITISLKINQGIHVNDRIIKYNSISFHK</sequence>
<dbReference type="Gene3D" id="3.90.870.10">
    <property type="entry name" value="DHBP synthase"/>
    <property type="match status" value="1"/>
</dbReference>
<name>A0A2H0B4C8_9BACT</name>
<keyword evidence="5" id="KW-0808">Transferase</keyword>
<dbReference type="InterPro" id="IPR003442">
    <property type="entry name" value="T6A_TsaE"/>
</dbReference>
<feature type="domain" description="YrdC-like" evidence="12">
    <location>
        <begin position="1"/>
        <end position="190"/>
    </location>
</feature>
<dbReference type="Pfam" id="PF01300">
    <property type="entry name" value="Sua5_yciO_yrdC"/>
    <property type="match status" value="1"/>
</dbReference>
<comment type="similarity">
    <text evidence="2">Belongs to the SUA5 family.</text>
</comment>
<dbReference type="PANTHER" id="PTHR17490:SF16">
    <property type="entry name" value="THREONYLCARBAMOYL-AMP SYNTHASE"/>
    <property type="match status" value="1"/>
</dbReference>
<dbReference type="GO" id="GO:0005737">
    <property type="term" value="C:cytoplasm"/>
    <property type="evidence" value="ECO:0007669"/>
    <property type="project" value="UniProtKB-SubCell"/>
</dbReference>
<comment type="subcellular location">
    <subcellularLocation>
        <location evidence="1">Cytoplasm</location>
    </subcellularLocation>
</comment>
<dbReference type="Gene3D" id="3.40.50.300">
    <property type="entry name" value="P-loop containing nucleotide triphosphate hydrolases"/>
    <property type="match status" value="1"/>
</dbReference>
<dbReference type="NCBIfam" id="TIGR00057">
    <property type="entry name" value="L-threonylcarbamoyladenylate synthase"/>
    <property type="match status" value="1"/>
</dbReference>
<evidence type="ECO:0000256" key="5">
    <source>
        <dbReference type="ARBA" id="ARBA00022679"/>
    </source>
</evidence>
<evidence type="ECO:0000313" key="14">
    <source>
        <dbReference type="Proteomes" id="UP000231081"/>
    </source>
</evidence>
<evidence type="ECO:0000256" key="1">
    <source>
        <dbReference type="ARBA" id="ARBA00004496"/>
    </source>
</evidence>
<evidence type="ECO:0000256" key="8">
    <source>
        <dbReference type="ARBA" id="ARBA00022741"/>
    </source>
</evidence>
<dbReference type="NCBIfam" id="TIGR00150">
    <property type="entry name" value="T6A_YjeE"/>
    <property type="match status" value="1"/>
</dbReference>
<dbReference type="EMBL" id="PCSQ01000026">
    <property type="protein sequence ID" value="PIP52533.1"/>
    <property type="molecule type" value="Genomic_DNA"/>
</dbReference>
<keyword evidence="8" id="KW-0547">Nucleotide-binding</keyword>
<dbReference type="SUPFAM" id="SSF52540">
    <property type="entry name" value="P-loop containing nucleoside triphosphate hydrolases"/>
    <property type="match status" value="1"/>
</dbReference>
<dbReference type="PANTHER" id="PTHR17490">
    <property type="entry name" value="SUA5"/>
    <property type="match status" value="1"/>
</dbReference>
<organism evidence="13 14">
    <name type="scientific">Candidatus Beckwithbacteria bacterium CG23_combo_of_CG06-09_8_20_14_all_47_9</name>
    <dbReference type="NCBI Taxonomy" id="1974498"/>
    <lineage>
        <taxon>Bacteria</taxon>
        <taxon>Candidatus Beckwithiibacteriota</taxon>
    </lineage>
</organism>